<dbReference type="InterPro" id="IPR001296">
    <property type="entry name" value="Glyco_trans_1"/>
</dbReference>
<dbReference type="EMBL" id="CP029343">
    <property type="protein sequence ID" value="AWL03974.1"/>
    <property type="molecule type" value="Genomic_DNA"/>
</dbReference>
<feature type="domain" description="Glycosyl transferase family 1" evidence="4">
    <location>
        <begin position="185"/>
        <end position="339"/>
    </location>
</feature>
<name>A0A2S2DF57_9BURK</name>
<dbReference type="Gene3D" id="3.40.50.2000">
    <property type="entry name" value="Glycogen Phosphorylase B"/>
    <property type="match status" value="2"/>
</dbReference>
<evidence type="ECO:0000259" key="4">
    <source>
        <dbReference type="Pfam" id="PF00534"/>
    </source>
</evidence>
<proteinExistence type="inferred from homology"/>
<dbReference type="InterPro" id="IPR028098">
    <property type="entry name" value="Glyco_trans_4-like_N"/>
</dbReference>
<dbReference type="PANTHER" id="PTHR12526:SF640">
    <property type="entry name" value="COLANIC ACID BIOSYNTHESIS GLYCOSYLTRANSFERASE WCAL-RELATED"/>
    <property type="match status" value="1"/>
</dbReference>
<evidence type="ECO:0000256" key="1">
    <source>
        <dbReference type="ARBA" id="ARBA00009481"/>
    </source>
</evidence>
<gene>
    <name evidence="6" type="ORF">DIR46_05660</name>
</gene>
<dbReference type="KEGG" id="mtim:DIR46_05660"/>
<reference evidence="6 7" key="1">
    <citation type="submission" date="2018-05" db="EMBL/GenBank/DDBJ databases">
        <title>Complete genome sequence of Massilia oculi sp. nov. CCUG 43427T (=DSM 26321T), the type strain of M. oculi, and comparison with genome sequences of other Massilia strains.</title>
        <authorList>
            <person name="Zhu B."/>
        </authorList>
    </citation>
    <scope>NUCLEOTIDE SEQUENCE [LARGE SCALE GENOMIC DNA]</scope>
    <source>
        <strain evidence="6 7">CCUG 43427</strain>
    </source>
</reference>
<dbReference type="Proteomes" id="UP000245820">
    <property type="component" value="Chromosome"/>
</dbReference>
<comment type="similarity">
    <text evidence="1">Belongs to the glycosyltransferase group 1 family. Glycosyltransferase 4 subfamily.</text>
</comment>
<protein>
    <submittedName>
        <fullName evidence="6">Glycosyltransferase family 1 protein</fullName>
    </submittedName>
</protein>
<sequence>MHAYGAPTRADGWNGAGGRGGIASVVDVLRAEGLFEREGIVYVATHAEGRKLGSALRGLWRVGLVCIQARERPAIVHVHAGSHASFLRKSLVLLMARLGGARTVFHLHGGGFRRYAQVDAGPLLRRWIRHTLEASSRVIALSPGWAAWVRECAPRARVVVVPNPVPNPAPNPVHPASPAASEPAEAGRILFLGRLDPAKGVDELLQACAVLAARHPRLRLVLGGSGDLDWVRRRAGELGVANRVETPGWLDAAARDAQLARAWLFCLPSHAEGLPMSVLEAMAAGVPVVATRVGGIPEALADGALGLLVAPRDAPALACAIGRLLDDGPLHARLACAARAAVERHYSAGVVCAALAALYAQLLDERAQ</sequence>
<dbReference type="PANTHER" id="PTHR12526">
    <property type="entry name" value="GLYCOSYLTRANSFERASE"/>
    <property type="match status" value="1"/>
</dbReference>
<dbReference type="Pfam" id="PF13439">
    <property type="entry name" value="Glyco_transf_4"/>
    <property type="match status" value="1"/>
</dbReference>
<feature type="domain" description="Glycosyltransferase subfamily 4-like N-terminal" evidence="5">
    <location>
        <begin position="57"/>
        <end position="165"/>
    </location>
</feature>
<dbReference type="SUPFAM" id="SSF53756">
    <property type="entry name" value="UDP-Glycosyltransferase/glycogen phosphorylase"/>
    <property type="match status" value="1"/>
</dbReference>
<evidence type="ECO:0000256" key="3">
    <source>
        <dbReference type="ARBA" id="ARBA00022679"/>
    </source>
</evidence>
<evidence type="ECO:0000313" key="7">
    <source>
        <dbReference type="Proteomes" id="UP000245820"/>
    </source>
</evidence>
<dbReference type="CDD" id="cd03801">
    <property type="entry name" value="GT4_PimA-like"/>
    <property type="match status" value="1"/>
</dbReference>
<organism evidence="6 7">
    <name type="scientific">Massilia oculi</name>
    <dbReference type="NCBI Taxonomy" id="945844"/>
    <lineage>
        <taxon>Bacteria</taxon>
        <taxon>Pseudomonadati</taxon>
        <taxon>Pseudomonadota</taxon>
        <taxon>Betaproteobacteria</taxon>
        <taxon>Burkholderiales</taxon>
        <taxon>Oxalobacteraceae</taxon>
        <taxon>Telluria group</taxon>
        <taxon>Massilia</taxon>
    </lineage>
</organism>
<keyword evidence="7" id="KW-1185">Reference proteome</keyword>
<evidence type="ECO:0000313" key="6">
    <source>
        <dbReference type="EMBL" id="AWL03974.1"/>
    </source>
</evidence>
<dbReference type="Pfam" id="PF00534">
    <property type="entry name" value="Glycos_transf_1"/>
    <property type="match status" value="1"/>
</dbReference>
<keyword evidence="2" id="KW-0328">Glycosyltransferase</keyword>
<keyword evidence="3 6" id="KW-0808">Transferase</keyword>
<evidence type="ECO:0000259" key="5">
    <source>
        <dbReference type="Pfam" id="PF13439"/>
    </source>
</evidence>
<evidence type="ECO:0000256" key="2">
    <source>
        <dbReference type="ARBA" id="ARBA00022676"/>
    </source>
</evidence>
<dbReference type="OrthoDB" id="7560678at2"/>
<accession>A0A2S2DF57</accession>
<dbReference type="AlphaFoldDB" id="A0A2S2DF57"/>
<dbReference type="GO" id="GO:0016757">
    <property type="term" value="F:glycosyltransferase activity"/>
    <property type="evidence" value="ECO:0007669"/>
    <property type="project" value="UniProtKB-KW"/>
</dbReference>